<comment type="similarity">
    <text evidence="1 10">Belongs to the SHE9 family.</text>
</comment>
<dbReference type="Proteomes" id="UP000799302">
    <property type="component" value="Unassembled WGS sequence"/>
</dbReference>
<keyword evidence="14" id="KW-1185">Reference proteome</keyword>
<organism evidence="13 14">
    <name type="scientific">Microthyrium microscopicum</name>
    <dbReference type="NCBI Taxonomy" id="703497"/>
    <lineage>
        <taxon>Eukaryota</taxon>
        <taxon>Fungi</taxon>
        <taxon>Dikarya</taxon>
        <taxon>Ascomycota</taxon>
        <taxon>Pezizomycotina</taxon>
        <taxon>Dothideomycetes</taxon>
        <taxon>Dothideomycetes incertae sedis</taxon>
        <taxon>Microthyriales</taxon>
        <taxon>Microthyriaceae</taxon>
        <taxon>Microthyrium</taxon>
    </lineage>
</organism>
<comment type="function">
    <text evidence="9">Required for the maintenance of the structure of the mitochondrial inner membrane. Involved in mitochondrial morphology. Causes growth arrest when highly overexpressed.</text>
</comment>
<feature type="coiled-coil region" evidence="11">
    <location>
        <begin position="216"/>
        <end position="243"/>
    </location>
</feature>
<evidence type="ECO:0000256" key="9">
    <source>
        <dbReference type="ARBA" id="ARBA00024807"/>
    </source>
</evidence>
<dbReference type="AlphaFoldDB" id="A0A6A6UIY2"/>
<sequence length="534" mass="59815">MDSLRPLYRRLRILPSLTSNASRSLSICSSCRAKISSSPFTIVHVTRQTPGRKAFSTSSRWTDKLENKPPSTIPKDDSAPKPSLAQDPKVNRVPDNELPSHRLTRQWDFSKRFHTVMDGLMKKMAVASQQINNYTGTDYSGIEALRREIQEQEQLVKARQTALQTAKTALDEAHLKRTTSATELVALLERKNSWSTPDLEKYMSLVRSEHANDQAVQEAKDTATIAEKSLEEARTRLEKRERAQYHEEQIWSDTIRRNSTWVTMGLMGVNIFLLLVNLVIFEPWRRRRIVREVRMALDEKEFGTAVDGASIPATEEKATKEKDQVIGADILEAIHQDEDFAIQAVKKGDLVITEEGVLLKTPAEDFVENIHAVKDGSLTITEDGVLDKRPAAELVEFIQDVQDGNIAITEDGVLHKKPQKDIVELIQAVDNGKLAITEDGDLARTSKTTEAELPESLQTALLETDIAASREPIKAMLRKLQSWLTQLKNHITGQFSNEPITIRKVDLAITAIQGANAGIVFSISVVALFLLIQT</sequence>
<feature type="transmembrane region" description="Helical" evidence="10">
    <location>
        <begin position="507"/>
        <end position="532"/>
    </location>
</feature>
<feature type="region of interest" description="Disordered" evidence="12">
    <location>
        <begin position="49"/>
        <end position="99"/>
    </location>
</feature>
<keyword evidence="6 11" id="KW-0175">Coiled coil</keyword>
<evidence type="ECO:0000256" key="10">
    <source>
        <dbReference type="RuleBase" id="RU364128"/>
    </source>
</evidence>
<evidence type="ECO:0000256" key="11">
    <source>
        <dbReference type="SAM" id="Coils"/>
    </source>
</evidence>
<reference evidence="13" key="1">
    <citation type="journal article" date="2020" name="Stud. Mycol.">
        <title>101 Dothideomycetes genomes: a test case for predicting lifestyles and emergence of pathogens.</title>
        <authorList>
            <person name="Haridas S."/>
            <person name="Albert R."/>
            <person name="Binder M."/>
            <person name="Bloem J."/>
            <person name="Labutti K."/>
            <person name="Salamov A."/>
            <person name="Andreopoulos B."/>
            <person name="Baker S."/>
            <person name="Barry K."/>
            <person name="Bills G."/>
            <person name="Bluhm B."/>
            <person name="Cannon C."/>
            <person name="Castanera R."/>
            <person name="Culley D."/>
            <person name="Daum C."/>
            <person name="Ezra D."/>
            <person name="Gonzalez J."/>
            <person name="Henrissat B."/>
            <person name="Kuo A."/>
            <person name="Liang C."/>
            <person name="Lipzen A."/>
            <person name="Lutzoni F."/>
            <person name="Magnuson J."/>
            <person name="Mondo S."/>
            <person name="Nolan M."/>
            <person name="Ohm R."/>
            <person name="Pangilinan J."/>
            <person name="Park H.-J."/>
            <person name="Ramirez L."/>
            <person name="Alfaro M."/>
            <person name="Sun H."/>
            <person name="Tritt A."/>
            <person name="Yoshinaga Y."/>
            <person name="Zwiers L.-H."/>
            <person name="Turgeon B."/>
            <person name="Goodwin S."/>
            <person name="Spatafora J."/>
            <person name="Crous P."/>
            <person name="Grigoriev I."/>
        </authorList>
    </citation>
    <scope>NUCLEOTIDE SEQUENCE</scope>
    <source>
        <strain evidence="13">CBS 115976</strain>
    </source>
</reference>
<name>A0A6A6UIY2_9PEZI</name>
<keyword evidence="7 10" id="KW-0496">Mitochondrion</keyword>
<comment type="subcellular location">
    <subcellularLocation>
        <location evidence="10">Mitochondrion inner membrane</location>
        <topology evidence="10">Multi-pass membrane protein</topology>
    </subcellularLocation>
</comment>
<evidence type="ECO:0000313" key="13">
    <source>
        <dbReference type="EMBL" id="KAF2672235.1"/>
    </source>
</evidence>
<evidence type="ECO:0000256" key="12">
    <source>
        <dbReference type="SAM" id="MobiDB-lite"/>
    </source>
</evidence>
<feature type="compositionally biased region" description="Basic and acidic residues" evidence="12">
    <location>
        <begin position="89"/>
        <end position="99"/>
    </location>
</feature>
<protein>
    <recommendedName>
        <fullName evidence="10">Sensitive to high expression protein 9, mitochondrial</fullName>
    </recommendedName>
</protein>
<evidence type="ECO:0000256" key="2">
    <source>
        <dbReference type="ARBA" id="ARBA00022692"/>
    </source>
</evidence>
<evidence type="ECO:0000256" key="5">
    <source>
        <dbReference type="ARBA" id="ARBA00022989"/>
    </source>
</evidence>
<dbReference type="PANTHER" id="PTHR31961:SF3">
    <property type="entry name" value="SENSITIVE TO HIGH EXPRESSION PROTEIN 9, MITOCHONDRIAL"/>
    <property type="match status" value="1"/>
</dbReference>
<gene>
    <name evidence="13" type="ORF">BT63DRAFT_191931</name>
</gene>
<proteinExistence type="inferred from homology"/>
<evidence type="ECO:0000256" key="4">
    <source>
        <dbReference type="ARBA" id="ARBA00022946"/>
    </source>
</evidence>
<evidence type="ECO:0000256" key="3">
    <source>
        <dbReference type="ARBA" id="ARBA00022792"/>
    </source>
</evidence>
<evidence type="ECO:0000256" key="8">
    <source>
        <dbReference type="ARBA" id="ARBA00023136"/>
    </source>
</evidence>
<accession>A0A6A6UIY2</accession>
<dbReference type="InterPro" id="IPR008839">
    <property type="entry name" value="MDM33_fungi"/>
</dbReference>
<keyword evidence="8 10" id="KW-0472">Membrane</keyword>
<feature type="transmembrane region" description="Helical" evidence="10">
    <location>
        <begin position="261"/>
        <end position="281"/>
    </location>
</feature>
<evidence type="ECO:0000256" key="1">
    <source>
        <dbReference type="ARBA" id="ARBA00007472"/>
    </source>
</evidence>
<evidence type="ECO:0000256" key="7">
    <source>
        <dbReference type="ARBA" id="ARBA00023128"/>
    </source>
</evidence>
<dbReference type="Pfam" id="PF05546">
    <property type="entry name" value="She9_MDM33"/>
    <property type="match status" value="1"/>
</dbReference>
<keyword evidence="5 10" id="KW-1133">Transmembrane helix</keyword>
<evidence type="ECO:0000256" key="6">
    <source>
        <dbReference type="ARBA" id="ARBA00023054"/>
    </source>
</evidence>
<comment type="subunit">
    <text evidence="10">Homooligomer.</text>
</comment>
<dbReference type="PANTHER" id="PTHR31961">
    <property type="entry name" value="SENSITIVE TO HIGH EXPRESSION PROTEIN 9, MITOCHONDRIAL"/>
    <property type="match status" value="1"/>
</dbReference>
<evidence type="ECO:0000313" key="14">
    <source>
        <dbReference type="Proteomes" id="UP000799302"/>
    </source>
</evidence>
<keyword evidence="4 10" id="KW-0809">Transit peptide</keyword>
<dbReference type="GO" id="GO:0007007">
    <property type="term" value="P:inner mitochondrial membrane organization"/>
    <property type="evidence" value="ECO:0007669"/>
    <property type="project" value="TreeGrafter"/>
</dbReference>
<dbReference type="EMBL" id="MU004232">
    <property type="protein sequence ID" value="KAF2672235.1"/>
    <property type="molecule type" value="Genomic_DNA"/>
</dbReference>
<dbReference type="OrthoDB" id="5595506at2759"/>
<keyword evidence="2 10" id="KW-0812">Transmembrane</keyword>
<keyword evidence="3 10" id="KW-0999">Mitochondrion inner membrane</keyword>
<dbReference type="GO" id="GO:0005743">
    <property type="term" value="C:mitochondrial inner membrane"/>
    <property type="evidence" value="ECO:0007669"/>
    <property type="project" value="UniProtKB-SubCell"/>
</dbReference>